<reference evidence="11" key="1">
    <citation type="journal article" date="2019" name="Int. J. Syst. Evol. Microbiol.">
        <title>The Global Catalogue of Microorganisms (GCM) 10K type strain sequencing project: providing services to taxonomists for standard genome sequencing and annotation.</title>
        <authorList>
            <consortium name="The Broad Institute Genomics Platform"/>
            <consortium name="The Broad Institute Genome Sequencing Center for Infectious Disease"/>
            <person name="Wu L."/>
            <person name="Ma J."/>
        </authorList>
    </citation>
    <scope>NUCLEOTIDE SEQUENCE [LARGE SCALE GENOMIC DNA]</scope>
    <source>
        <strain evidence="11">CCUG 67170</strain>
    </source>
</reference>
<dbReference type="EMBL" id="JBHRZV010000049">
    <property type="protein sequence ID" value="MFC3928300.1"/>
    <property type="molecule type" value="Genomic_DNA"/>
</dbReference>
<comment type="similarity">
    <text evidence="7">Belongs to the FtsL family.</text>
</comment>
<feature type="coiled-coil region" evidence="9">
    <location>
        <begin position="43"/>
        <end position="84"/>
    </location>
</feature>
<accession>A0ABV8CXB4</accession>
<keyword evidence="5 7" id="KW-0472">Membrane</keyword>
<keyword evidence="11" id="KW-1185">Reference proteome</keyword>
<dbReference type="InterPro" id="IPR007060">
    <property type="entry name" value="FtsL/DivIC"/>
</dbReference>
<evidence type="ECO:0000256" key="6">
    <source>
        <dbReference type="ARBA" id="ARBA00023306"/>
    </source>
</evidence>
<evidence type="ECO:0000256" key="7">
    <source>
        <dbReference type="HAMAP-Rule" id="MF_00910"/>
    </source>
</evidence>
<evidence type="ECO:0000256" key="2">
    <source>
        <dbReference type="ARBA" id="ARBA00022618"/>
    </source>
</evidence>
<dbReference type="Proteomes" id="UP001595807">
    <property type="component" value="Unassembled WGS sequence"/>
</dbReference>
<dbReference type="InterPro" id="IPR011922">
    <property type="entry name" value="Cell_div_FtsL"/>
</dbReference>
<name>A0ABV8CXB4_9STRE</name>
<dbReference type="Pfam" id="PF04977">
    <property type="entry name" value="DivIC"/>
    <property type="match status" value="1"/>
</dbReference>
<dbReference type="GO" id="GO:0051301">
    <property type="term" value="P:cell division"/>
    <property type="evidence" value="ECO:0007669"/>
    <property type="project" value="UniProtKB-KW"/>
</dbReference>
<keyword evidence="4 7" id="KW-1133">Transmembrane helix</keyword>
<feature type="transmembrane region" description="Helical" evidence="7">
    <location>
        <begin position="27"/>
        <end position="46"/>
    </location>
</feature>
<proteinExistence type="inferred from homology"/>
<evidence type="ECO:0000256" key="1">
    <source>
        <dbReference type="ARBA" id="ARBA00022475"/>
    </source>
</evidence>
<gene>
    <name evidence="7 10" type="primary">ftsL</name>
    <name evidence="10" type="ORF">ACFORF_06950</name>
</gene>
<evidence type="ECO:0000313" key="10">
    <source>
        <dbReference type="EMBL" id="MFC3928300.1"/>
    </source>
</evidence>
<keyword evidence="1 7" id="KW-1003">Cell membrane</keyword>
<comment type="function">
    <text evidence="7">Essential cell division protein.</text>
</comment>
<evidence type="ECO:0000256" key="5">
    <source>
        <dbReference type="ARBA" id="ARBA00023136"/>
    </source>
</evidence>
<comment type="subcellular location">
    <subcellularLocation>
        <location evidence="7">Cell membrane</location>
        <topology evidence="7">Single-pass type II membrane protein</topology>
    </subcellularLocation>
    <text evidence="7">Localizes to the division septum where it forms a ring structure.</text>
</comment>
<keyword evidence="2 7" id="KW-0132">Cell division</keyword>
<evidence type="ECO:0000256" key="3">
    <source>
        <dbReference type="ARBA" id="ARBA00022692"/>
    </source>
</evidence>
<evidence type="ECO:0000256" key="4">
    <source>
        <dbReference type="ARBA" id="ARBA00022989"/>
    </source>
</evidence>
<evidence type="ECO:0000256" key="8">
    <source>
        <dbReference type="NCBIfam" id="TIGR02209"/>
    </source>
</evidence>
<evidence type="ECO:0000313" key="11">
    <source>
        <dbReference type="Proteomes" id="UP001595807"/>
    </source>
</evidence>
<dbReference type="HAMAP" id="MF_00910">
    <property type="entry name" value="FtsL"/>
    <property type="match status" value="1"/>
</dbReference>
<evidence type="ECO:0000256" key="9">
    <source>
        <dbReference type="SAM" id="Coils"/>
    </source>
</evidence>
<comment type="caution">
    <text evidence="10">The sequence shown here is derived from an EMBL/GenBank/DDBJ whole genome shotgun (WGS) entry which is preliminary data.</text>
</comment>
<keyword evidence="3 7" id="KW-0812">Transmembrane</keyword>
<protein>
    <recommendedName>
        <fullName evidence="7 8">Cell division protein FtsL</fullName>
    </recommendedName>
</protein>
<organism evidence="10 11">
    <name type="scientific">Streptococcus caprae</name>
    <dbReference type="NCBI Taxonomy" id="1640501"/>
    <lineage>
        <taxon>Bacteria</taxon>
        <taxon>Bacillati</taxon>
        <taxon>Bacillota</taxon>
        <taxon>Bacilli</taxon>
        <taxon>Lactobacillales</taxon>
        <taxon>Streptococcaceae</taxon>
        <taxon>Streptococcus</taxon>
    </lineage>
</organism>
<sequence>MKNEKRNDAIMTILQKRIRTFSRVEKAFYASLIGTAIIMAIAIIFLQSRILQVQQEMTDLNSEIAATQTELTNAKQEVNELTRLERVSKIATDAGLTNNNENIKKVE</sequence>
<keyword evidence="6 7" id="KW-0131">Cell cycle</keyword>
<dbReference type="RefSeq" id="WP_380426720.1">
    <property type="nucleotide sequence ID" value="NZ_JBHRZV010000049.1"/>
</dbReference>
<keyword evidence="9" id="KW-0175">Coiled coil</keyword>
<dbReference type="NCBIfam" id="TIGR02209">
    <property type="entry name" value="ftsL_broad"/>
    <property type="match status" value="1"/>
</dbReference>